<name>A0ABP9ZJ20_9LACO</name>
<evidence type="ECO:0000256" key="2">
    <source>
        <dbReference type="SAM" id="MobiDB-lite"/>
    </source>
</evidence>
<sequence length="456" mass="52477">MTEKWLEINPQSKFILTNDSQLSDTQRESLDVLYQPIVGSLAYTLINVLWRMSQEKKSTKEHNHVELLTYLNSDIKSIVEARTKLEAVGLIKTFLKRQNDSQSFVYQLVNPLEATKFFMDDLLSVSLLQIIGEYRYLDIFEQLKTETVSLEGYEDISQNFLQVFNIKDSEIKDTPDVIKNIKSDLSSNVGSEEVIDLPKSNDFDFNLLLDILSQSFVNITDVKKNINLINTEHELFGIDEITTARLIEQSTNVANNVFDPKKFKVIVSRQFQNSSAGRHQTISKSDNSKQNSNVNLNEMESKLVKSMRQYSPMEFLNSLKRAKGGYVHSNEERIISSVVERQILSSEVINMITYHILIDLGNSGLNRNLFEAIADDWSQNKIKSAEQALQFIKDRNKSNATPKSNKRYQRKNVVKETLPDWAKEDNKPKDYGKVNADKKKALQERIKQMQNNRNEG</sequence>
<dbReference type="InterPro" id="IPR058660">
    <property type="entry name" value="WHD_DnaB"/>
</dbReference>
<feature type="compositionally biased region" description="Basic and acidic residues" evidence="2">
    <location>
        <begin position="413"/>
        <end position="437"/>
    </location>
</feature>
<proteinExistence type="inferred from homology"/>
<comment type="caution">
    <text evidence="5">The sequence shown here is derived from an EMBL/GenBank/DDBJ whole genome shotgun (WGS) entry which is preliminary data.</text>
</comment>
<dbReference type="InterPro" id="IPR006343">
    <property type="entry name" value="DnaB/C_C"/>
</dbReference>
<dbReference type="Proteomes" id="UP001438112">
    <property type="component" value="Unassembled WGS sequence"/>
</dbReference>
<dbReference type="Pfam" id="PF07261">
    <property type="entry name" value="DnaB_2"/>
    <property type="match status" value="1"/>
</dbReference>
<evidence type="ECO:0000259" key="4">
    <source>
        <dbReference type="Pfam" id="PF25888"/>
    </source>
</evidence>
<protein>
    <submittedName>
        <fullName evidence="5">DnaD domain protein</fullName>
    </submittedName>
</protein>
<dbReference type="Pfam" id="PF25888">
    <property type="entry name" value="WHD_DnaB"/>
    <property type="match status" value="1"/>
</dbReference>
<reference evidence="5 6" key="1">
    <citation type="submission" date="2024-03" db="EMBL/GenBank/DDBJ databases">
        <title>Inconsistent identification of Apilactobacillus kunkeei-related strains obtained by well-developed overall genome related indices.</title>
        <authorList>
            <person name="Maeno S."/>
            <person name="Endo A."/>
        </authorList>
    </citation>
    <scope>NUCLEOTIDE SEQUENCE [LARGE SCALE GENOMIC DNA]</scope>
    <source>
        <strain evidence="5 6">20H-10</strain>
    </source>
</reference>
<dbReference type="EMBL" id="BAABVV010000037">
    <property type="protein sequence ID" value="GAA6114804.1"/>
    <property type="molecule type" value="Genomic_DNA"/>
</dbReference>
<feature type="domain" description="Replicative helicase loading/DNA remodeling protein DnaB N-terminal winged helix" evidence="4">
    <location>
        <begin position="8"/>
        <end position="264"/>
    </location>
</feature>
<feature type="region of interest" description="Disordered" evidence="2">
    <location>
        <begin position="395"/>
        <end position="437"/>
    </location>
</feature>
<accession>A0ABP9ZJ20</accession>
<gene>
    <name evidence="5" type="ORF">AP20H10_11670</name>
</gene>
<evidence type="ECO:0000256" key="1">
    <source>
        <dbReference type="ARBA" id="ARBA00093462"/>
    </source>
</evidence>
<evidence type="ECO:0000259" key="3">
    <source>
        <dbReference type="Pfam" id="PF07261"/>
    </source>
</evidence>
<feature type="domain" description="DnaB/C C-terminal" evidence="3">
    <location>
        <begin position="318"/>
        <end position="391"/>
    </location>
</feature>
<comment type="similarity">
    <text evidence="1">Belongs to the DnaB/DnaD family.</text>
</comment>
<organism evidence="5 6">
    <name type="scientific">Apilactobacillus apinorum</name>
    <dbReference type="NCBI Taxonomy" id="1218495"/>
    <lineage>
        <taxon>Bacteria</taxon>
        <taxon>Bacillati</taxon>
        <taxon>Bacillota</taxon>
        <taxon>Bacilli</taxon>
        <taxon>Lactobacillales</taxon>
        <taxon>Lactobacillaceae</taxon>
        <taxon>Apilactobacillus</taxon>
    </lineage>
</organism>
<evidence type="ECO:0000313" key="6">
    <source>
        <dbReference type="Proteomes" id="UP001438112"/>
    </source>
</evidence>
<evidence type="ECO:0000313" key="5">
    <source>
        <dbReference type="EMBL" id="GAA6114804.1"/>
    </source>
</evidence>
<dbReference type="RefSeq" id="WP_353318400.1">
    <property type="nucleotide sequence ID" value="NZ_BAABVV010000037.1"/>
</dbReference>
<keyword evidence="6" id="KW-1185">Reference proteome</keyword>